<keyword evidence="2" id="KW-1185">Reference proteome</keyword>
<organism evidence="1 2">
    <name type="scientific">Persea americana</name>
    <name type="common">Avocado</name>
    <dbReference type="NCBI Taxonomy" id="3435"/>
    <lineage>
        <taxon>Eukaryota</taxon>
        <taxon>Viridiplantae</taxon>
        <taxon>Streptophyta</taxon>
        <taxon>Embryophyta</taxon>
        <taxon>Tracheophyta</taxon>
        <taxon>Spermatophyta</taxon>
        <taxon>Magnoliopsida</taxon>
        <taxon>Magnoliidae</taxon>
        <taxon>Laurales</taxon>
        <taxon>Lauraceae</taxon>
        <taxon>Persea</taxon>
    </lineage>
</organism>
<sequence length="91" mass="9949">MMDWKGKGLGKDEQGITPMQWNICRRKLDDAESRRSLVNLLSSLRVSLALSKTGPKAITHVVSSGIGAARTRKERGEAEVVVLGFLALKVD</sequence>
<name>A0ACC2KPV0_PERAE</name>
<protein>
    <submittedName>
        <fullName evidence="1">Uncharacterized protein</fullName>
    </submittedName>
</protein>
<evidence type="ECO:0000313" key="2">
    <source>
        <dbReference type="Proteomes" id="UP001234297"/>
    </source>
</evidence>
<reference evidence="1 2" key="1">
    <citation type="journal article" date="2022" name="Hortic Res">
        <title>A haplotype resolved chromosomal level avocado genome allows analysis of novel avocado genes.</title>
        <authorList>
            <person name="Nath O."/>
            <person name="Fletcher S.J."/>
            <person name="Hayward A."/>
            <person name="Shaw L.M."/>
            <person name="Masouleh A.K."/>
            <person name="Furtado A."/>
            <person name="Henry R.J."/>
            <person name="Mitter N."/>
        </authorList>
    </citation>
    <scope>NUCLEOTIDE SEQUENCE [LARGE SCALE GENOMIC DNA]</scope>
    <source>
        <strain evidence="2">cv. Hass</strain>
    </source>
</reference>
<gene>
    <name evidence="1" type="ORF">MRB53_031331</name>
</gene>
<proteinExistence type="predicted"/>
<evidence type="ECO:0000313" key="1">
    <source>
        <dbReference type="EMBL" id="KAJ8622802.1"/>
    </source>
</evidence>
<accession>A0ACC2KPV0</accession>
<comment type="caution">
    <text evidence="1">The sequence shown here is derived from an EMBL/GenBank/DDBJ whole genome shotgun (WGS) entry which is preliminary data.</text>
</comment>
<dbReference type="EMBL" id="CM056818">
    <property type="protein sequence ID" value="KAJ8622802.1"/>
    <property type="molecule type" value="Genomic_DNA"/>
</dbReference>
<dbReference type="Proteomes" id="UP001234297">
    <property type="component" value="Chromosome 10"/>
</dbReference>